<dbReference type="GO" id="GO:0003837">
    <property type="term" value="F:beta-ureidopropionase activity"/>
    <property type="evidence" value="ECO:0007669"/>
    <property type="project" value="UniProtKB-EC"/>
</dbReference>
<dbReference type="Proteomes" id="UP000694388">
    <property type="component" value="Unplaced"/>
</dbReference>
<dbReference type="EC" id="3.5.1.6" evidence="6"/>
<evidence type="ECO:0000256" key="3">
    <source>
        <dbReference type="ARBA" id="ARBA00050540"/>
    </source>
</evidence>
<dbReference type="InterPro" id="IPR003010">
    <property type="entry name" value="C-N_Hydrolase"/>
</dbReference>
<feature type="domain" description="CN hydrolase" evidence="9">
    <location>
        <begin position="50"/>
        <end position="322"/>
    </location>
</feature>
<evidence type="ECO:0000259" key="9">
    <source>
        <dbReference type="PROSITE" id="PS50263"/>
    </source>
</evidence>
<dbReference type="PROSITE" id="PS50263">
    <property type="entry name" value="CN_HYDROLASE"/>
    <property type="match status" value="1"/>
</dbReference>
<dbReference type="SUPFAM" id="SSF56317">
    <property type="entry name" value="Carbon-nitrogen hydrolase"/>
    <property type="match status" value="1"/>
</dbReference>
<organism evidence="10 11">
    <name type="scientific">Eptatretus burgeri</name>
    <name type="common">Inshore hagfish</name>
    <dbReference type="NCBI Taxonomy" id="7764"/>
    <lineage>
        <taxon>Eukaryota</taxon>
        <taxon>Metazoa</taxon>
        <taxon>Chordata</taxon>
        <taxon>Craniata</taxon>
        <taxon>Vertebrata</taxon>
        <taxon>Cyclostomata</taxon>
        <taxon>Myxini</taxon>
        <taxon>Myxiniformes</taxon>
        <taxon>Myxinidae</taxon>
        <taxon>Eptatretinae</taxon>
        <taxon>Eptatretus</taxon>
    </lineage>
</organism>
<accession>A0A8C4QVR1</accession>
<evidence type="ECO:0000313" key="10">
    <source>
        <dbReference type="Ensembl" id="ENSEBUP00000020408.1"/>
    </source>
</evidence>
<dbReference type="InterPro" id="IPR050345">
    <property type="entry name" value="Aliph_Amidase/BUP"/>
</dbReference>
<evidence type="ECO:0000256" key="1">
    <source>
        <dbReference type="ARBA" id="ARBA00004668"/>
    </source>
</evidence>
<dbReference type="GeneTree" id="ENSGT00390000004906"/>
<dbReference type="Ensembl" id="ENSEBUT00000020984.1">
    <property type="protein sequence ID" value="ENSEBUP00000020408.1"/>
    <property type="gene ID" value="ENSEBUG00000012645.1"/>
</dbReference>
<dbReference type="InterPro" id="IPR036526">
    <property type="entry name" value="C-N_Hydrolase_sf"/>
</dbReference>
<dbReference type="AlphaFoldDB" id="A0A8C4QVR1"/>
<proteinExistence type="inferred from homology"/>
<name>A0A8C4QVR1_EPTBU</name>
<keyword evidence="11" id="KW-1185">Reference proteome</keyword>
<dbReference type="PANTHER" id="PTHR43674:SF2">
    <property type="entry name" value="BETA-UREIDOPROPIONASE"/>
    <property type="match status" value="1"/>
</dbReference>
<evidence type="ECO:0000256" key="8">
    <source>
        <dbReference type="ARBA" id="ARBA00075038"/>
    </source>
</evidence>
<evidence type="ECO:0000313" key="11">
    <source>
        <dbReference type="Proteomes" id="UP000694388"/>
    </source>
</evidence>
<comment type="catalytic activity">
    <reaction evidence="3">
        <text>3-(carbamoylamino)propanoate + H2O + 2 H(+) = beta-alanine + NH4(+) + CO2</text>
        <dbReference type="Rhea" id="RHEA:11184"/>
        <dbReference type="ChEBI" id="CHEBI:11892"/>
        <dbReference type="ChEBI" id="CHEBI:15377"/>
        <dbReference type="ChEBI" id="CHEBI:15378"/>
        <dbReference type="ChEBI" id="CHEBI:16526"/>
        <dbReference type="ChEBI" id="CHEBI:28938"/>
        <dbReference type="ChEBI" id="CHEBI:57966"/>
        <dbReference type="EC" id="3.5.1.6"/>
    </reaction>
</comment>
<reference evidence="10" key="2">
    <citation type="submission" date="2025-09" db="UniProtKB">
        <authorList>
            <consortium name="Ensembl"/>
        </authorList>
    </citation>
    <scope>IDENTIFICATION</scope>
</reference>
<reference evidence="10" key="1">
    <citation type="submission" date="2025-08" db="UniProtKB">
        <authorList>
            <consortium name="Ensembl"/>
        </authorList>
    </citation>
    <scope>IDENTIFICATION</scope>
</reference>
<evidence type="ECO:0000256" key="6">
    <source>
        <dbReference type="ARBA" id="ARBA00066985"/>
    </source>
</evidence>
<comment type="catalytic activity">
    <reaction evidence="4">
        <text>3-(carbamoylamino)-2-methylpropanoate + H2O + 2 H(+) = (R)-3-amino-2-methylpropanoate + NH4(+) + CO2</text>
        <dbReference type="Rhea" id="RHEA:37339"/>
        <dbReference type="ChEBI" id="CHEBI:15377"/>
        <dbReference type="ChEBI" id="CHEBI:15378"/>
        <dbReference type="ChEBI" id="CHEBI:16526"/>
        <dbReference type="ChEBI" id="CHEBI:28938"/>
        <dbReference type="ChEBI" id="CHEBI:57731"/>
        <dbReference type="ChEBI" id="CHEBI:74414"/>
        <dbReference type="EC" id="3.5.1.6"/>
    </reaction>
</comment>
<dbReference type="GO" id="GO:0033396">
    <property type="term" value="P:beta-alanine biosynthetic process via 3-ureidopropionate"/>
    <property type="evidence" value="ECO:0007669"/>
    <property type="project" value="TreeGrafter"/>
</dbReference>
<keyword evidence="2" id="KW-0378">Hydrolase</keyword>
<sequence>MEVDDSGLPWTDRLLQVSEEAQKFAKAGGFDILAYKLGAQKEQLRPPRYMRVGLLQHSLFLPTTAPVEQQVAALHKHVGEMAAAAAACGVNVICLQEAWTMPFGFCTREKLPWTEFAENAEEGPTTTFCQKIASDHNMVVVSPILERDSRHGDTLWNTAVVIDNSGAVLGKTRKNHIPRVGDFNESTYYMEGNTGHRVFKTEFGRIAVNICYGRHHPLNWLAYALNGAEVVFNPSATVGLLSEPLWSIEARNAAIANHYFTCAINRVGTEYYPNEFTSGDGGKAHNDFGHFYGSSYVAAPDGRRTPGLSRISNGLLIADLDLNLCRQMADQWGFRMTGRYEMYAEDLSRAIRHDFQPNIVTRKQNTGCKE</sequence>
<dbReference type="Pfam" id="PF00795">
    <property type="entry name" value="CN_hydrolase"/>
    <property type="match status" value="1"/>
</dbReference>
<dbReference type="Gene3D" id="3.60.110.10">
    <property type="entry name" value="Carbon-nitrogen hydrolase"/>
    <property type="match status" value="1"/>
</dbReference>
<evidence type="ECO:0000256" key="2">
    <source>
        <dbReference type="ARBA" id="ARBA00022801"/>
    </source>
</evidence>
<comment type="similarity">
    <text evidence="5">Belongs to the carbon-nitrogen hydrolase superfamily. BUP family.</text>
</comment>
<dbReference type="FunFam" id="3.60.110.10:FF:000008">
    <property type="entry name" value="Beta-alanine synthase"/>
    <property type="match status" value="1"/>
</dbReference>
<evidence type="ECO:0000256" key="7">
    <source>
        <dbReference type="ARBA" id="ARBA00074804"/>
    </source>
</evidence>
<dbReference type="OMA" id="HWPFLRD"/>
<dbReference type="PANTHER" id="PTHR43674">
    <property type="entry name" value="NITRILASE C965.09-RELATED"/>
    <property type="match status" value="1"/>
</dbReference>
<comment type="pathway">
    <text evidence="1">Amino-acid biosynthesis; beta-alanine biosynthesis.</text>
</comment>
<protein>
    <recommendedName>
        <fullName evidence="7">Beta-ureidopropionase</fullName>
        <ecNumber evidence="6">3.5.1.6</ecNumber>
    </recommendedName>
    <alternativeName>
        <fullName evidence="8">N-carbamoyl-beta-alanine amidohydrolase</fullName>
    </alternativeName>
</protein>
<evidence type="ECO:0000256" key="5">
    <source>
        <dbReference type="ARBA" id="ARBA00061249"/>
    </source>
</evidence>
<evidence type="ECO:0000256" key="4">
    <source>
        <dbReference type="ARBA" id="ARBA00050552"/>
    </source>
</evidence>